<dbReference type="AlphaFoldDB" id="A0A3N1CUV9"/>
<dbReference type="PANTHER" id="PTHR36222">
    <property type="entry name" value="SERINE PROTEASE INHIBITOR RV3364C"/>
    <property type="match status" value="1"/>
</dbReference>
<proteinExistence type="predicted"/>
<dbReference type="PANTHER" id="PTHR36222:SF1">
    <property type="entry name" value="SERINE PROTEASE INHIBITOR RV3364C"/>
    <property type="match status" value="1"/>
</dbReference>
<evidence type="ECO:0000313" key="2">
    <source>
        <dbReference type="EMBL" id="ROO85057.1"/>
    </source>
</evidence>
<dbReference type="SMART" id="SM00960">
    <property type="entry name" value="Robl_LC7"/>
    <property type="match status" value="1"/>
</dbReference>
<gene>
    <name evidence="2" type="ORF">EDD29_2592</name>
</gene>
<name>A0A3N1CUV9_9ACTN</name>
<organism evidence="2 3">
    <name type="scientific">Actinocorallia herbida</name>
    <dbReference type="NCBI Taxonomy" id="58109"/>
    <lineage>
        <taxon>Bacteria</taxon>
        <taxon>Bacillati</taxon>
        <taxon>Actinomycetota</taxon>
        <taxon>Actinomycetes</taxon>
        <taxon>Streptosporangiales</taxon>
        <taxon>Thermomonosporaceae</taxon>
        <taxon>Actinocorallia</taxon>
    </lineage>
</organism>
<accession>A0A3N1CUV9</accession>
<keyword evidence="3" id="KW-1185">Reference proteome</keyword>
<dbReference type="RefSeq" id="WP_123664606.1">
    <property type="nucleotide sequence ID" value="NZ_RJKE01000001.1"/>
</dbReference>
<dbReference type="Gene3D" id="3.30.450.30">
    <property type="entry name" value="Dynein light chain 2a, cytoplasmic"/>
    <property type="match status" value="1"/>
</dbReference>
<protein>
    <recommendedName>
        <fullName evidence="1">Roadblock/LAMTOR2 domain-containing protein</fullName>
    </recommendedName>
</protein>
<dbReference type="SUPFAM" id="SSF103196">
    <property type="entry name" value="Roadblock/LC7 domain"/>
    <property type="match status" value="1"/>
</dbReference>
<dbReference type="EMBL" id="RJKE01000001">
    <property type="protein sequence ID" value="ROO85057.1"/>
    <property type="molecule type" value="Genomic_DNA"/>
</dbReference>
<dbReference type="Pfam" id="PF03259">
    <property type="entry name" value="Robl_LC7"/>
    <property type="match status" value="1"/>
</dbReference>
<sequence length="128" mass="13867">MTEGTDLNWLLDELVTKVPEIHQVVLLSRDGLVMSASKGLTDPDARFLAALSSGYFSLANGAREHFEAQAVRQAVIEIDDKLFFVLPAGAGSCLAVLADAGRNTRMVAYETAMLIKRVRGHLVAAPRQ</sequence>
<dbReference type="OrthoDB" id="5187023at2"/>
<comment type="caution">
    <text evidence="2">The sequence shown here is derived from an EMBL/GenBank/DDBJ whole genome shotgun (WGS) entry which is preliminary data.</text>
</comment>
<reference evidence="2 3" key="1">
    <citation type="submission" date="2018-11" db="EMBL/GenBank/DDBJ databases">
        <title>Sequencing the genomes of 1000 actinobacteria strains.</title>
        <authorList>
            <person name="Klenk H.-P."/>
        </authorList>
    </citation>
    <scope>NUCLEOTIDE SEQUENCE [LARGE SCALE GENOMIC DNA]</scope>
    <source>
        <strain evidence="2 3">DSM 44254</strain>
    </source>
</reference>
<dbReference type="InterPro" id="IPR004942">
    <property type="entry name" value="Roadblock/LAMTOR2_dom"/>
</dbReference>
<evidence type="ECO:0000313" key="3">
    <source>
        <dbReference type="Proteomes" id="UP000272400"/>
    </source>
</evidence>
<evidence type="ECO:0000259" key="1">
    <source>
        <dbReference type="SMART" id="SM00960"/>
    </source>
</evidence>
<dbReference type="Proteomes" id="UP000272400">
    <property type="component" value="Unassembled WGS sequence"/>
</dbReference>
<dbReference type="InterPro" id="IPR053141">
    <property type="entry name" value="Mycobact_SerProt_Inhib_Rv3364c"/>
</dbReference>
<feature type="domain" description="Roadblock/LAMTOR2" evidence="1">
    <location>
        <begin position="8"/>
        <end position="98"/>
    </location>
</feature>